<dbReference type="RefSeq" id="WP_146984414.1">
    <property type="nucleotide sequence ID" value="NZ_VITY01000001.1"/>
</dbReference>
<evidence type="ECO:0000256" key="1">
    <source>
        <dbReference type="SAM" id="MobiDB-lite"/>
    </source>
</evidence>
<dbReference type="Proteomes" id="UP000321304">
    <property type="component" value="Unassembled WGS sequence"/>
</dbReference>
<dbReference type="OrthoDB" id="7432427at2"/>
<dbReference type="AlphaFoldDB" id="A0A560MIX4"/>
<keyword evidence="3" id="KW-1185">Reference proteome</keyword>
<gene>
    <name evidence="2" type="ORF">FBZ93_101536</name>
</gene>
<evidence type="ECO:0000313" key="2">
    <source>
        <dbReference type="EMBL" id="TWC07244.1"/>
    </source>
</evidence>
<proteinExistence type="predicted"/>
<reference evidence="2 3" key="1">
    <citation type="submission" date="2019-06" db="EMBL/GenBank/DDBJ databases">
        <title>Genomic Encyclopedia of Type Strains, Phase IV (KMG-V): Genome sequencing to study the core and pangenomes of soil and plant-associated prokaryotes.</title>
        <authorList>
            <person name="Whitman W."/>
        </authorList>
    </citation>
    <scope>NUCLEOTIDE SEQUENCE [LARGE SCALE GENOMIC DNA]</scope>
    <source>
        <strain evidence="2 3">BR 10355</strain>
    </source>
</reference>
<sequence length="228" mass="25893">MFRMFGRRKTPGDSAFPLPPMDSDGKRRVFGEDVFAGRHGDMLRALGFGLNDAANIIPDQAEYERRVKQSLATQDARRTEIETEMLRAHGHNAIRPFFVLSGPVWNGELGQWLVKVMHLLPYDDWNIVYLPMDRATQAAMGGLPLHPRQSIDPIDELMCKQIGGFYSQFKEGKQKVDAHVREVGISAAHDVLDKFVTYVDDMPRRILDHISVVRPKIIELIADVQNRA</sequence>
<comment type="caution">
    <text evidence="2">The sequence shown here is derived from an EMBL/GenBank/DDBJ whole genome shotgun (WGS) entry which is preliminary data.</text>
</comment>
<protein>
    <submittedName>
        <fullName evidence="2">Uncharacterized protein</fullName>
    </submittedName>
</protein>
<organism evidence="2 3">
    <name type="scientific">Bradyrhizobium macuxiense</name>
    <dbReference type="NCBI Taxonomy" id="1755647"/>
    <lineage>
        <taxon>Bacteria</taxon>
        <taxon>Pseudomonadati</taxon>
        <taxon>Pseudomonadota</taxon>
        <taxon>Alphaproteobacteria</taxon>
        <taxon>Hyphomicrobiales</taxon>
        <taxon>Nitrobacteraceae</taxon>
        <taxon>Bradyrhizobium</taxon>
    </lineage>
</organism>
<dbReference type="EMBL" id="VITY01000001">
    <property type="protein sequence ID" value="TWC07244.1"/>
    <property type="molecule type" value="Genomic_DNA"/>
</dbReference>
<feature type="region of interest" description="Disordered" evidence="1">
    <location>
        <begin position="1"/>
        <end position="22"/>
    </location>
</feature>
<name>A0A560MIX4_9BRAD</name>
<accession>A0A560MIX4</accession>
<evidence type="ECO:0000313" key="3">
    <source>
        <dbReference type="Proteomes" id="UP000321304"/>
    </source>
</evidence>